<accession>A0A2M6WKZ4</accession>
<protein>
    <recommendedName>
        <fullName evidence="6">DUF3048 domain-containing protein</fullName>
    </recommendedName>
</protein>
<comment type="caution">
    <text evidence="4">The sequence shown here is derived from an EMBL/GenBank/DDBJ whole genome shotgun (WGS) entry which is preliminary data.</text>
</comment>
<feature type="transmembrane region" description="Helical" evidence="1">
    <location>
        <begin position="25"/>
        <end position="48"/>
    </location>
</feature>
<sequence length="373" mass="42555">MKNKILQLLNSFKVKTARYWSKINWPVRAILILAIFSGASLIIFWLAVNQEIKANIFNSLALSKEKIIKAVAPPDSIPSFYVRRHIDGVYVDPKDADYYPVAVMIDNDPLARPQWGLARANIVYEAKAESGITRYLAVFATSNPIVKIGPVRSARPYYLDWTEGYNALYAHVGGSPEALNRLRNESIPNLNEFYQGQYFWRANDYVAPHNIFASSANLNKYLEKMNLKTSDYDFWLYKDEAALEARASSSVAVNFSVHDFLVNWKYDAEKNEYARYLGGAQHKDADGAPIVSKNIVIMKVKSKILDAELRRQMDTIGEGKSWYCFDGICEIGKWKKESKEKREKIYDANEEEVRFNAGTTWIEVIQGEGQVSI</sequence>
<dbReference type="InterPro" id="IPR023158">
    <property type="entry name" value="YerB-like_sf"/>
</dbReference>
<reference evidence="5" key="1">
    <citation type="submission" date="2017-09" db="EMBL/GenBank/DDBJ databases">
        <title>Depth-based differentiation of microbial function through sediment-hosted aquifers and enrichment of novel symbionts in the deep terrestrial subsurface.</title>
        <authorList>
            <person name="Probst A.J."/>
            <person name="Ladd B."/>
            <person name="Jarett J.K."/>
            <person name="Geller-Mcgrath D.E."/>
            <person name="Sieber C.M.K."/>
            <person name="Emerson J.B."/>
            <person name="Anantharaman K."/>
            <person name="Thomas B.C."/>
            <person name="Malmstrom R."/>
            <person name="Stieglmeier M."/>
            <person name="Klingl A."/>
            <person name="Woyke T."/>
            <person name="Ryan C.M."/>
            <person name="Banfield J.F."/>
        </authorList>
    </citation>
    <scope>NUCLEOTIDE SEQUENCE [LARGE SCALE GENOMIC DNA]</scope>
</reference>
<feature type="domain" description="DUF3048" evidence="2">
    <location>
        <begin position="91"/>
        <end position="226"/>
    </location>
</feature>
<proteinExistence type="predicted"/>
<evidence type="ECO:0000313" key="5">
    <source>
        <dbReference type="Proteomes" id="UP000229335"/>
    </source>
</evidence>
<keyword evidence="1" id="KW-1133">Transmembrane helix</keyword>
<evidence type="ECO:0008006" key="6">
    <source>
        <dbReference type="Google" id="ProtNLM"/>
    </source>
</evidence>
<organism evidence="4 5">
    <name type="scientific">Candidatus Falkowbacteria bacterium CG10_big_fil_rev_8_21_14_0_10_43_11</name>
    <dbReference type="NCBI Taxonomy" id="1974568"/>
    <lineage>
        <taxon>Bacteria</taxon>
        <taxon>Candidatus Falkowiibacteriota</taxon>
    </lineage>
</organism>
<dbReference type="Gene3D" id="3.50.90.10">
    <property type="entry name" value="YerB-like"/>
    <property type="match status" value="1"/>
</dbReference>
<dbReference type="InterPro" id="IPR035328">
    <property type="entry name" value="DUF3048_C"/>
</dbReference>
<name>A0A2M6WKZ4_9BACT</name>
<dbReference type="InterPro" id="IPR021416">
    <property type="entry name" value="DUF3048_N"/>
</dbReference>
<dbReference type="Pfam" id="PF17479">
    <property type="entry name" value="DUF3048_C"/>
    <property type="match status" value="1"/>
</dbReference>
<evidence type="ECO:0000313" key="4">
    <source>
        <dbReference type="EMBL" id="PIT93449.1"/>
    </source>
</evidence>
<keyword evidence="1" id="KW-0472">Membrane</keyword>
<evidence type="ECO:0000259" key="3">
    <source>
        <dbReference type="Pfam" id="PF17479"/>
    </source>
</evidence>
<gene>
    <name evidence="4" type="ORF">COU00_04350</name>
</gene>
<dbReference type="Proteomes" id="UP000229335">
    <property type="component" value="Unassembled WGS sequence"/>
</dbReference>
<dbReference type="SUPFAM" id="SSF159774">
    <property type="entry name" value="YerB-like"/>
    <property type="match status" value="1"/>
</dbReference>
<dbReference type="Pfam" id="PF11258">
    <property type="entry name" value="DUF3048"/>
    <property type="match status" value="1"/>
</dbReference>
<evidence type="ECO:0000259" key="2">
    <source>
        <dbReference type="Pfam" id="PF11258"/>
    </source>
</evidence>
<dbReference type="AlphaFoldDB" id="A0A2M6WKZ4"/>
<feature type="domain" description="DUF3048" evidence="3">
    <location>
        <begin position="251"/>
        <end position="362"/>
    </location>
</feature>
<dbReference type="EMBL" id="PFAS01000075">
    <property type="protein sequence ID" value="PIT93449.1"/>
    <property type="molecule type" value="Genomic_DNA"/>
</dbReference>
<keyword evidence="1" id="KW-0812">Transmembrane</keyword>
<evidence type="ECO:0000256" key="1">
    <source>
        <dbReference type="SAM" id="Phobius"/>
    </source>
</evidence>